<evidence type="ECO:0000259" key="5">
    <source>
        <dbReference type="PROSITE" id="PS50850"/>
    </source>
</evidence>
<reference evidence="6 7" key="1">
    <citation type="submission" date="2024-03" db="EMBL/GenBank/DDBJ databases">
        <authorList>
            <person name="Jo J.-H."/>
        </authorList>
    </citation>
    <scope>NUCLEOTIDE SEQUENCE [LARGE SCALE GENOMIC DNA]</scope>
    <source>
        <strain evidence="6 7">AS3R-12</strain>
    </source>
</reference>
<feature type="transmembrane region" description="Helical" evidence="4">
    <location>
        <begin position="170"/>
        <end position="189"/>
    </location>
</feature>
<feature type="transmembrane region" description="Helical" evidence="4">
    <location>
        <begin position="257"/>
        <end position="280"/>
    </location>
</feature>
<dbReference type="SUPFAM" id="SSF103473">
    <property type="entry name" value="MFS general substrate transporter"/>
    <property type="match status" value="1"/>
</dbReference>
<evidence type="ECO:0000313" key="6">
    <source>
        <dbReference type="EMBL" id="MEJ6009173.1"/>
    </source>
</evidence>
<dbReference type="InterPro" id="IPR020846">
    <property type="entry name" value="MFS_dom"/>
</dbReference>
<feature type="transmembrane region" description="Helical" evidence="4">
    <location>
        <begin position="137"/>
        <end position="158"/>
    </location>
</feature>
<dbReference type="InterPro" id="IPR050327">
    <property type="entry name" value="Proton-linked_MCT"/>
</dbReference>
<feature type="transmembrane region" description="Helical" evidence="4">
    <location>
        <begin position="351"/>
        <end position="370"/>
    </location>
</feature>
<feature type="transmembrane region" description="Helical" evidence="4">
    <location>
        <begin position="292"/>
        <end position="310"/>
    </location>
</feature>
<organism evidence="6 7">
    <name type="scientific">Novosphingobium aquae</name>
    <dbReference type="NCBI Taxonomy" id="3133435"/>
    <lineage>
        <taxon>Bacteria</taxon>
        <taxon>Pseudomonadati</taxon>
        <taxon>Pseudomonadota</taxon>
        <taxon>Alphaproteobacteria</taxon>
        <taxon>Sphingomonadales</taxon>
        <taxon>Sphingomonadaceae</taxon>
        <taxon>Novosphingobium</taxon>
    </lineage>
</organism>
<feature type="transmembrane region" description="Helical" evidence="4">
    <location>
        <begin position="12"/>
        <end position="33"/>
    </location>
</feature>
<dbReference type="PROSITE" id="PS50850">
    <property type="entry name" value="MFS"/>
    <property type="match status" value="1"/>
</dbReference>
<gene>
    <name evidence="6" type="ORF">WG900_04475</name>
</gene>
<feature type="transmembrane region" description="Helical" evidence="4">
    <location>
        <begin position="102"/>
        <end position="125"/>
    </location>
</feature>
<name>A0ABU8S6U3_9SPHN</name>
<keyword evidence="1 4" id="KW-0812">Transmembrane</keyword>
<feature type="transmembrane region" description="Helical" evidence="4">
    <location>
        <begin position="227"/>
        <end position="245"/>
    </location>
</feature>
<evidence type="ECO:0000313" key="7">
    <source>
        <dbReference type="Proteomes" id="UP001379235"/>
    </source>
</evidence>
<evidence type="ECO:0000256" key="4">
    <source>
        <dbReference type="SAM" id="Phobius"/>
    </source>
</evidence>
<dbReference type="PANTHER" id="PTHR11360:SF284">
    <property type="entry name" value="EG:103B4.3 PROTEIN-RELATED"/>
    <property type="match status" value="1"/>
</dbReference>
<dbReference type="EMBL" id="JBBHJY010000001">
    <property type="protein sequence ID" value="MEJ6009173.1"/>
    <property type="molecule type" value="Genomic_DNA"/>
</dbReference>
<evidence type="ECO:0000256" key="3">
    <source>
        <dbReference type="ARBA" id="ARBA00023136"/>
    </source>
</evidence>
<keyword evidence="7" id="KW-1185">Reference proteome</keyword>
<dbReference type="Gene3D" id="1.20.1250.20">
    <property type="entry name" value="MFS general substrate transporter like domains"/>
    <property type="match status" value="2"/>
</dbReference>
<keyword evidence="2 4" id="KW-1133">Transmembrane helix</keyword>
<evidence type="ECO:0000256" key="2">
    <source>
        <dbReference type="ARBA" id="ARBA00022989"/>
    </source>
</evidence>
<feature type="domain" description="Major facilitator superfamily (MFS) profile" evidence="5">
    <location>
        <begin position="6"/>
        <end position="406"/>
    </location>
</feature>
<dbReference type="PANTHER" id="PTHR11360">
    <property type="entry name" value="MONOCARBOXYLATE TRANSPORTER"/>
    <property type="match status" value="1"/>
</dbReference>
<feature type="transmembrane region" description="Helical" evidence="4">
    <location>
        <begin position="45"/>
        <end position="65"/>
    </location>
</feature>
<accession>A0ABU8S6U3</accession>
<dbReference type="Pfam" id="PF07690">
    <property type="entry name" value="MFS_1"/>
    <property type="match status" value="1"/>
</dbReference>
<dbReference type="InterPro" id="IPR036259">
    <property type="entry name" value="MFS_trans_sf"/>
</dbReference>
<feature type="transmembrane region" description="Helical" evidence="4">
    <location>
        <begin position="382"/>
        <end position="401"/>
    </location>
</feature>
<sequence>MERSFAVGWRQVGACMVLLAVTAMITSSYSVLAVPLGKEFQPSRMVLMLSMTVLSGVSAIISPSVGKLLDRVSLQAAMALGGVLLALGFIAISFAQTFNHVLIVYGVLVAPANLLIGPLACTVLLTRWFAKRRGAALGVAIAGIALGGVIFPPIIQYLLTEFEWRMGLRLLSLIVLAITLAAAAFVVNYPGERGFHPDGASVDPEAAVEVNKVRTIAASTLLRDPSFWMVAVLVATVTAGLKGMVTNLVSLATDVGIAAGSAAFLISIYASSGFVAKLGFAAMADRMNPRHLMSVSLIGYAVGCVAMIWADAGFSAIALGVMLMGFFGGMMMPMESFLIPRIWGREVVGRVGGMLNLVILSFLLISPPLFGRIYDITGSYDVIFGLFAALAVMMLLLVPVVRLGAAKPSMEAEPIA</sequence>
<proteinExistence type="predicted"/>
<dbReference type="RefSeq" id="WP_339964987.1">
    <property type="nucleotide sequence ID" value="NZ_JBBHJY010000001.1"/>
</dbReference>
<protein>
    <submittedName>
        <fullName evidence="6">MFS transporter</fullName>
    </submittedName>
</protein>
<comment type="caution">
    <text evidence="6">The sequence shown here is derived from an EMBL/GenBank/DDBJ whole genome shotgun (WGS) entry which is preliminary data.</text>
</comment>
<keyword evidence="3 4" id="KW-0472">Membrane</keyword>
<dbReference type="InterPro" id="IPR011701">
    <property type="entry name" value="MFS"/>
</dbReference>
<dbReference type="Proteomes" id="UP001379235">
    <property type="component" value="Unassembled WGS sequence"/>
</dbReference>
<feature type="transmembrane region" description="Helical" evidence="4">
    <location>
        <begin position="316"/>
        <end position="339"/>
    </location>
</feature>
<feature type="transmembrane region" description="Helical" evidence="4">
    <location>
        <begin position="77"/>
        <end position="96"/>
    </location>
</feature>
<evidence type="ECO:0000256" key="1">
    <source>
        <dbReference type="ARBA" id="ARBA00022692"/>
    </source>
</evidence>